<keyword evidence="7" id="KW-1185">Reference proteome</keyword>
<feature type="compositionally biased region" description="Basic and acidic residues" evidence="4">
    <location>
        <begin position="49"/>
        <end position="65"/>
    </location>
</feature>
<feature type="domain" description="U1-type" evidence="5">
    <location>
        <begin position="8"/>
        <end position="43"/>
    </location>
</feature>
<feature type="compositionally biased region" description="Polar residues" evidence="4">
    <location>
        <begin position="242"/>
        <end position="253"/>
    </location>
</feature>
<dbReference type="RefSeq" id="XP_069203264.1">
    <property type="nucleotide sequence ID" value="XM_069345437.1"/>
</dbReference>
<dbReference type="SUPFAM" id="SSF57667">
    <property type="entry name" value="beta-beta-alpha zinc fingers"/>
    <property type="match status" value="1"/>
</dbReference>
<sequence>MSEYWKSTPKYWCKFCSTFVRDTNLERKSHEATPKHQSGIQRSLRNLHKNTEREERDKERARAEVARLNGLVGGNAGSSSSSSSSAAQPGSKPTTTTRSATGAAAAPPPKASIEERKRQMGQLAAMGIAVPEAYRKEMAVGGEWTTVSETPIYHKPAIIKSEDDDDLDSKESTAFGVKKRKLDEDELEAEEVARKGWGSKFKTYPNKKAKEEDLDALLSGALNKKPAIKSEDMSDAIKQEDNITSDPTPNVTGDSVAALKKEEPSGESALDAVPDINQASDPLKQQAEASEPPVVFKKRKGKR</sequence>
<organism evidence="6 7">
    <name type="scientific">Neodothiora populina</name>
    <dbReference type="NCBI Taxonomy" id="2781224"/>
    <lineage>
        <taxon>Eukaryota</taxon>
        <taxon>Fungi</taxon>
        <taxon>Dikarya</taxon>
        <taxon>Ascomycota</taxon>
        <taxon>Pezizomycotina</taxon>
        <taxon>Dothideomycetes</taxon>
        <taxon>Dothideomycetidae</taxon>
        <taxon>Dothideales</taxon>
        <taxon>Dothioraceae</taxon>
        <taxon>Neodothiora</taxon>
    </lineage>
</organism>
<keyword evidence="2" id="KW-0863">Zinc-finger</keyword>
<feature type="compositionally biased region" description="Polar residues" evidence="4">
    <location>
        <begin position="35"/>
        <end position="44"/>
    </location>
</feature>
<evidence type="ECO:0000313" key="7">
    <source>
        <dbReference type="Proteomes" id="UP001562354"/>
    </source>
</evidence>
<dbReference type="Pfam" id="PF06220">
    <property type="entry name" value="zf-U1"/>
    <property type="match status" value="1"/>
</dbReference>
<evidence type="ECO:0000256" key="4">
    <source>
        <dbReference type="SAM" id="MobiDB-lite"/>
    </source>
</evidence>
<name>A0ABR3PLI3_9PEZI</name>
<dbReference type="GeneID" id="95979322"/>
<dbReference type="Gene3D" id="3.30.160.60">
    <property type="entry name" value="Classic Zinc Finger"/>
    <property type="match status" value="1"/>
</dbReference>
<feature type="region of interest" description="Disordered" evidence="4">
    <location>
        <begin position="224"/>
        <end position="303"/>
    </location>
</feature>
<gene>
    <name evidence="6" type="ORF">AAFC00_005623</name>
</gene>
<dbReference type="PANTHER" id="PTHR13173:SF10">
    <property type="entry name" value="WW DOMAIN-BINDING PROTEIN 4"/>
    <property type="match status" value="1"/>
</dbReference>
<reference evidence="6 7" key="1">
    <citation type="submission" date="2024-07" db="EMBL/GenBank/DDBJ databases">
        <title>Draft sequence of the Neodothiora populina.</title>
        <authorList>
            <person name="Drown D.D."/>
            <person name="Schuette U.S."/>
            <person name="Buechlein A.B."/>
            <person name="Rusch D.R."/>
            <person name="Winton L.W."/>
            <person name="Adams G.A."/>
        </authorList>
    </citation>
    <scope>NUCLEOTIDE SEQUENCE [LARGE SCALE GENOMIC DNA]</scope>
    <source>
        <strain evidence="6 7">CPC 39397</strain>
    </source>
</reference>
<dbReference type="PANTHER" id="PTHR13173">
    <property type="entry name" value="WW DOMAIN BINDING PROTEIN 4"/>
    <property type="match status" value="1"/>
</dbReference>
<feature type="compositionally biased region" description="Basic and acidic residues" evidence="4">
    <location>
        <begin position="228"/>
        <end position="241"/>
    </location>
</feature>
<comment type="caution">
    <text evidence="6">The sequence shown here is derived from an EMBL/GenBank/DDBJ whole genome shotgun (WGS) entry which is preliminary data.</text>
</comment>
<dbReference type="EMBL" id="JBFMKM010000004">
    <property type="protein sequence ID" value="KAL1306992.1"/>
    <property type="molecule type" value="Genomic_DNA"/>
</dbReference>
<keyword evidence="1" id="KW-0479">Metal-binding</keyword>
<dbReference type="InterPro" id="IPR013085">
    <property type="entry name" value="U1-CZ_Znf_C2H2"/>
</dbReference>
<evidence type="ECO:0000256" key="1">
    <source>
        <dbReference type="ARBA" id="ARBA00022723"/>
    </source>
</evidence>
<protein>
    <recommendedName>
        <fullName evidence="5">U1-type domain-containing protein</fullName>
    </recommendedName>
</protein>
<evidence type="ECO:0000259" key="5">
    <source>
        <dbReference type="SMART" id="SM00451"/>
    </source>
</evidence>
<keyword evidence="3" id="KW-0862">Zinc</keyword>
<dbReference type="InterPro" id="IPR040023">
    <property type="entry name" value="WBP4"/>
</dbReference>
<evidence type="ECO:0000256" key="2">
    <source>
        <dbReference type="ARBA" id="ARBA00022771"/>
    </source>
</evidence>
<dbReference type="Proteomes" id="UP001562354">
    <property type="component" value="Unassembled WGS sequence"/>
</dbReference>
<dbReference type="SMART" id="SM00451">
    <property type="entry name" value="ZnF_U1"/>
    <property type="match status" value="1"/>
</dbReference>
<proteinExistence type="predicted"/>
<accession>A0ABR3PLI3</accession>
<dbReference type="InterPro" id="IPR036236">
    <property type="entry name" value="Znf_C2H2_sf"/>
</dbReference>
<evidence type="ECO:0000256" key="3">
    <source>
        <dbReference type="ARBA" id="ARBA00022833"/>
    </source>
</evidence>
<dbReference type="InterPro" id="IPR003604">
    <property type="entry name" value="Matrin/U1-like-C_Znf_C2H2"/>
</dbReference>
<feature type="region of interest" description="Disordered" evidence="4">
    <location>
        <begin position="26"/>
        <end position="119"/>
    </location>
</feature>
<evidence type="ECO:0000313" key="6">
    <source>
        <dbReference type="EMBL" id="KAL1306992.1"/>
    </source>
</evidence>
<feature type="compositionally biased region" description="Low complexity" evidence="4">
    <location>
        <begin position="78"/>
        <end position="105"/>
    </location>
</feature>